<dbReference type="InterPro" id="IPR006710">
    <property type="entry name" value="Glyco_hydro_43"/>
</dbReference>
<evidence type="ECO:0000256" key="2">
    <source>
        <dbReference type="ARBA" id="ARBA00004834"/>
    </source>
</evidence>
<feature type="signal peptide" evidence="10">
    <location>
        <begin position="1"/>
        <end position="18"/>
    </location>
</feature>
<dbReference type="PIRSF" id="PIRSF026534">
    <property type="entry name" value="Endo_alpha-L-arabinosidase"/>
    <property type="match status" value="1"/>
</dbReference>
<dbReference type="InterPro" id="IPR050727">
    <property type="entry name" value="GH43_arabinanases"/>
</dbReference>
<protein>
    <recommendedName>
        <fullName evidence="4 7">Arabinan endo-1,5-alpha-L-arabinosidase</fullName>
        <ecNumber evidence="4 7">3.2.1.99</ecNumber>
    </recommendedName>
</protein>
<evidence type="ECO:0000313" key="12">
    <source>
        <dbReference type="Proteomes" id="UP000313359"/>
    </source>
</evidence>
<evidence type="ECO:0000256" key="4">
    <source>
        <dbReference type="ARBA" id="ARBA00012586"/>
    </source>
</evidence>
<keyword evidence="6 7" id="KW-0326">Glycosidase</keyword>
<evidence type="ECO:0000256" key="6">
    <source>
        <dbReference type="ARBA" id="ARBA00023295"/>
    </source>
</evidence>
<accession>A0A5C2S1Z2</accession>
<gene>
    <name evidence="11" type="ORF">L227DRAFT_226154</name>
</gene>
<feature type="active site" description="Proton donor" evidence="8">
    <location>
        <position position="196"/>
    </location>
</feature>
<keyword evidence="5 7" id="KW-0378">Hydrolase</keyword>
<feature type="chain" id="PRO_5022932747" description="Arabinan endo-1,5-alpha-L-arabinosidase" evidence="10">
    <location>
        <begin position="19"/>
        <end position="325"/>
    </location>
</feature>
<dbReference type="InterPro" id="IPR023296">
    <property type="entry name" value="Glyco_hydro_beta-prop_sf"/>
</dbReference>
<dbReference type="AlphaFoldDB" id="A0A5C2S1Z2"/>
<dbReference type="PANTHER" id="PTHR43301">
    <property type="entry name" value="ARABINAN ENDO-1,5-ALPHA-L-ARABINOSIDASE"/>
    <property type="match status" value="1"/>
</dbReference>
<dbReference type="STRING" id="1328759.A0A5C2S1Z2"/>
<reference evidence="11" key="1">
    <citation type="journal article" date="2018" name="Genome Biol. Evol.">
        <title>Genomics and development of Lentinus tigrinus, a white-rot wood-decaying mushroom with dimorphic fruiting bodies.</title>
        <authorList>
            <person name="Wu B."/>
            <person name="Xu Z."/>
            <person name="Knudson A."/>
            <person name="Carlson A."/>
            <person name="Chen N."/>
            <person name="Kovaka S."/>
            <person name="LaButti K."/>
            <person name="Lipzen A."/>
            <person name="Pennachio C."/>
            <person name="Riley R."/>
            <person name="Schakwitz W."/>
            <person name="Umezawa K."/>
            <person name="Ohm R.A."/>
            <person name="Grigoriev I.V."/>
            <person name="Nagy L.G."/>
            <person name="Gibbons J."/>
            <person name="Hibbett D."/>
        </authorList>
    </citation>
    <scope>NUCLEOTIDE SEQUENCE [LARGE SCALE GENOMIC DNA]</scope>
    <source>
        <strain evidence="11">ALCF2SS1-6</strain>
    </source>
</reference>
<evidence type="ECO:0000313" key="11">
    <source>
        <dbReference type="EMBL" id="RPD57553.1"/>
    </source>
</evidence>
<comment type="similarity">
    <text evidence="3 7">Belongs to the glycosyl hydrolase 43 family.</text>
</comment>
<dbReference type="UniPathway" id="UPA00667"/>
<evidence type="ECO:0000256" key="7">
    <source>
        <dbReference type="PIRNR" id="PIRNR026534"/>
    </source>
</evidence>
<organism evidence="11 12">
    <name type="scientific">Lentinus tigrinus ALCF2SS1-6</name>
    <dbReference type="NCBI Taxonomy" id="1328759"/>
    <lineage>
        <taxon>Eukaryota</taxon>
        <taxon>Fungi</taxon>
        <taxon>Dikarya</taxon>
        <taxon>Basidiomycota</taxon>
        <taxon>Agaricomycotina</taxon>
        <taxon>Agaricomycetes</taxon>
        <taxon>Polyporales</taxon>
        <taxon>Polyporaceae</taxon>
        <taxon>Lentinus</taxon>
    </lineage>
</organism>
<keyword evidence="10" id="KW-0732">Signal</keyword>
<dbReference type="InterPro" id="IPR016840">
    <property type="entry name" value="Glyco_hydro_43_endo_a_Ara-ase"/>
</dbReference>
<comment type="pathway">
    <text evidence="2 7">Glycan metabolism; L-arabinan degradation.</text>
</comment>
<dbReference type="Proteomes" id="UP000313359">
    <property type="component" value="Unassembled WGS sequence"/>
</dbReference>
<dbReference type="CDD" id="cd18831">
    <property type="entry name" value="GH43_AnAbnA-like"/>
    <property type="match status" value="1"/>
</dbReference>
<evidence type="ECO:0000256" key="5">
    <source>
        <dbReference type="ARBA" id="ARBA00022801"/>
    </source>
</evidence>
<dbReference type="Pfam" id="PF04616">
    <property type="entry name" value="Glyco_hydro_43"/>
    <property type="match status" value="1"/>
</dbReference>
<sequence length="325" mass="34459">MKFSILASLVSLVSLAFATPNPLPGGSSVVVRDPTIMYNPSLGKYFVFSTGGGIQIFTSTSLSGPWTSEGSVLPNCSIINNPGNCNLWAPDINILYNAYVLYYSVSALGSQNSAIGLATSWTMEPGTWTDWGAVITSSSGAIYNAIDGNVINSNGIWLQFGSYWNGIFQVPLLNASTASAPPPGTHLAGYNGRPAEGGFLYKPPSSQYYFMFFSDGITPLQGATSRPPAGKEYKVLVGRGTSVNGPFYGQLGNDITLNLDPPTGTLVLGSHDNIYAPGGQSIYHDPVSGRDIIVYHYVPNDAFGGPSYLGINYLDFSSGWPVVVS</sequence>
<dbReference type="OrthoDB" id="195678at2759"/>
<dbReference type="GO" id="GO:0031222">
    <property type="term" value="P:arabinan catabolic process"/>
    <property type="evidence" value="ECO:0007669"/>
    <property type="project" value="UniProtKB-UniPathway"/>
</dbReference>
<evidence type="ECO:0000256" key="3">
    <source>
        <dbReference type="ARBA" id="ARBA00009865"/>
    </source>
</evidence>
<feature type="site" description="Important for catalytic activity, responsible for pKa modulation of the active site Glu and correct orientation of both the proton donor and substrate" evidence="9">
    <location>
        <position position="147"/>
    </location>
</feature>
<proteinExistence type="inferred from homology"/>
<dbReference type="Gene3D" id="2.115.10.20">
    <property type="entry name" value="Glycosyl hydrolase domain, family 43"/>
    <property type="match status" value="1"/>
</dbReference>
<dbReference type="PANTHER" id="PTHR43301:SF3">
    <property type="entry name" value="ARABINAN ENDO-1,5-ALPHA-L-ARABINOSIDASE A-RELATED"/>
    <property type="match status" value="1"/>
</dbReference>
<evidence type="ECO:0000256" key="1">
    <source>
        <dbReference type="ARBA" id="ARBA00000375"/>
    </source>
</evidence>
<evidence type="ECO:0000256" key="9">
    <source>
        <dbReference type="PIRSR" id="PIRSR606710-2"/>
    </source>
</evidence>
<evidence type="ECO:0000256" key="10">
    <source>
        <dbReference type="SAM" id="SignalP"/>
    </source>
</evidence>
<dbReference type="EC" id="3.2.1.99" evidence="4 7"/>
<evidence type="ECO:0000256" key="8">
    <source>
        <dbReference type="PIRSR" id="PIRSR606710-1"/>
    </source>
</evidence>
<comment type="catalytic activity">
    <reaction evidence="1 7">
        <text>Endohydrolysis of (1-&gt;5)-alpha-arabinofuranosidic linkages in (1-&gt;5)-arabinans.</text>
        <dbReference type="EC" id="3.2.1.99"/>
    </reaction>
</comment>
<dbReference type="GO" id="GO:0046558">
    <property type="term" value="F:arabinan endo-1,5-alpha-L-arabinosidase activity"/>
    <property type="evidence" value="ECO:0007669"/>
    <property type="project" value="UniProtKB-EC"/>
</dbReference>
<feature type="active site" description="Proton acceptor" evidence="8">
    <location>
        <position position="33"/>
    </location>
</feature>
<dbReference type="EMBL" id="ML122280">
    <property type="protein sequence ID" value="RPD57553.1"/>
    <property type="molecule type" value="Genomic_DNA"/>
</dbReference>
<keyword evidence="12" id="KW-1185">Reference proteome</keyword>
<dbReference type="SUPFAM" id="SSF75005">
    <property type="entry name" value="Arabinanase/levansucrase/invertase"/>
    <property type="match status" value="1"/>
</dbReference>
<name>A0A5C2S1Z2_9APHY</name>